<sequence>MLVTRPEGDAGRTAERLEAAGHEPLVAPLMEIAPVPASLPGGEVQAVVLTSANAAAEIGRRPELARLLAARAFPVGERTARAAREAGFTDVAEASPTGEGHALVAAVAAACRPEGGAILHPAGRDVAVDVAAALAGRGFRTHRLVLYEARAVERLPADAAEALRQGRIDAVLLYSARSARLLLEVAAREGLSDALAPLAAVAMSEAVAEPLRQAGHSHIAVARGNTEDALVEALRTLRPGVG</sequence>
<feature type="domain" description="Tetrapyrrole biosynthesis uroporphyrinogen III synthase" evidence="10">
    <location>
        <begin position="12"/>
        <end position="232"/>
    </location>
</feature>
<accession>V4R8S0</accession>
<keyword evidence="12" id="KW-1185">Reference proteome</keyword>
<dbReference type="eggNOG" id="COG1587">
    <property type="taxonomic scope" value="Bacteria"/>
</dbReference>
<dbReference type="EMBL" id="AWXZ01000040">
    <property type="protein sequence ID" value="ESR22576.1"/>
    <property type="molecule type" value="Genomic_DNA"/>
</dbReference>
<evidence type="ECO:0000256" key="5">
    <source>
        <dbReference type="ARBA" id="ARBA00023244"/>
    </source>
</evidence>
<organism evidence="11 12">
    <name type="scientific">Lutibaculum baratangense AMV1</name>
    <dbReference type="NCBI Taxonomy" id="631454"/>
    <lineage>
        <taxon>Bacteria</taxon>
        <taxon>Pseudomonadati</taxon>
        <taxon>Pseudomonadota</taxon>
        <taxon>Alphaproteobacteria</taxon>
        <taxon>Hyphomicrobiales</taxon>
        <taxon>Tepidamorphaceae</taxon>
        <taxon>Lutibaculum</taxon>
    </lineage>
</organism>
<protein>
    <recommendedName>
        <fullName evidence="7 9">Uroporphyrinogen-III synthase</fullName>
        <ecNumber evidence="3 9">4.2.1.75</ecNumber>
    </recommendedName>
</protein>
<dbReference type="Pfam" id="PF02602">
    <property type="entry name" value="HEM4"/>
    <property type="match status" value="1"/>
</dbReference>
<reference evidence="11 12" key="1">
    <citation type="journal article" date="2014" name="Genome Announc.">
        <title>Draft Genome Sequence of Lutibaculum baratangense Strain AMV1T, Isolated from a Mud Volcano in Andamans, India.</title>
        <authorList>
            <person name="Singh A."/>
            <person name="Sreenivas A."/>
            <person name="Sathyanarayana Reddy G."/>
            <person name="Pinnaka A.K."/>
            <person name="Shivaji S."/>
        </authorList>
    </citation>
    <scope>NUCLEOTIDE SEQUENCE [LARGE SCALE GENOMIC DNA]</scope>
    <source>
        <strain evidence="11 12">AMV1</strain>
    </source>
</reference>
<evidence type="ECO:0000256" key="8">
    <source>
        <dbReference type="ARBA" id="ARBA00048617"/>
    </source>
</evidence>
<comment type="caution">
    <text evidence="11">The sequence shown here is derived from an EMBL/GenBank/DDBJ whole genome shotgun (WGS) entry which is preliminary data.</text>
</comment>
<evidence type="ECO:0000259" key="10">
    <source>
        <dbReference type="Pfam" id="PF02602"/>
    </source>
</evidence>
<comment type="catalytic activity">
    <reaction evidence="8 9">
        <text>hydroxymethylbilane = uroporphyrinogen III + H2O</text>
        <dbReference type="Rhea" id="RHEA:18965"/>
        <dbReference type="ChEBI" id="CHEBI:15377"/>
        <dbReference type="ChEBI" id="CHEBI:57308"/>
        <dbReference type="ChEBI" id="CHEBI:57845"/>
        <dbReference type="EC" id="4.2.1.75"/>
    </reaction>
</comment>
<keyword evidence="5 9" id="KW-0627">Porphyrin biosynthesis</keyword>
<dbReference type="GO" id="GO:0006782">
    <property type="term" value="P:protoporphyrinogen IX biosynthetic process"/>
    <property type="evidence" value="ECO:0007669"/>
    <property type="project" value="UniProtKB-UniRule"/>
</dbReference>
<comment type="pathway">
    <text evidence="1 9">Porphyrin-containing compound metabolism; protoporphyrin-IX biosynthesis; coproporphyrinogen-III from 5-aminolevulinate: step 3/4.</text>
</comment>
<evidence type="ECO:0000313" key="11">
    <source>
        <dbReference type="EMBL" id="ESR22576.1"/>
    </source>
</evidence>
<dbReference type="CDD" id="cd06578">
    <property type="entry name" value="HemD"/>
    <property type="match status" value="1"/>
</dbReference>
<dbReference type="InterPro" id="IPR039793">
    <property type="entry name" value="UROS/Hem4"/>
</dbReference>
<dbReference type="Gene3D" id="3.40.50.10090">
    <property type="match status" value="2"/>
</dbReference>
<dbReference type="GO" id="GO:0004852">
    <property type="term" value="F:uroporphyrinogen-III synthase activity"/>
    <property type="evidence" value="ECO:0007669"/>
    <property type="project" value="UniProtKB-UniRule"/>
</dbReference>
<keyword evidence="4 9" id="KW-0456">Lyase</keyword>
<dbReference type="AlphaFoldDB" id="V4R8S0"/>
<dbReference type="GO" id="GO:0006780">
    <property type="term" value="P:uroporphyrinogen III biosynthetic process"/>
    <property type="evidence" value="ECO:0007669"/>
    <property type="project" value="UniProtKB-UniRule"/>
</dbReference>
<comment type="similarity">
    <text evidence="2 9">Belongs to the uroporphyrinogen-III synthase family.</text>
</comment>
<evidence type="ECO:0000256" key="4">
    <source>
        <dbReference type="ARBA" id="ARBA00023239"/>
    </source>
</evidence>
<dbReference type="InterPro" id="IPR003754">
    <property type="entry name" value="4pyrrol_synth_uPrphyn_synth"/>
</dbReference>
<dbReference type="PANTHER" id="PTHR38042:SF1">
    <property type="entry name" value="UROPORPHYRINOGEN-III SYNTHASE, CHLOROPLASTIC"/>
    <property type="match status" value="1"/>
</dbReference>
<dbReference type="STRING" id="631454.N177_3712"/>
<dbReference type="InterPro" id="IPR036108">
    <property type="entry name" value="4pyrrol_syn_uPrphyn_synt_sf"/>
</dbReference>
<dbReference type="Proteomes" id="UP000017819">
    <property type="component" value="Unassembled WGS sequence"/>
</dbReference>
<evidence type="ECO:0000256" key="2">
    <source>
        <dbReference type="ARBA" id="ARBA00008133"/>
    </source>
</evidence>
<dbReference type="SUPFAM" id="SSF69618">
    <property type="entry name" value="HemD-like"/>
    <property type="match status" value="1"/>
</dbReference>
<comment type="function">
    <text evidence="6 9">Catalyzes cyclization of the linear tetrapyrrole, hydroxymethylbilane, to the macrocyclic uroporphyrinogen III.</text>
</comment>
<dbReference type="PATRIC" id="fig|631454.5.peg.3665"/>
<evidence type="ECO:0000313" key="12">
    <source>
        <dbReference type="Proteomes" id="UP000017819"/>
    </source>
</evidence>
<evidence type="ECO:0000256" key="6">
    <source>
        <dbReference type="ARBA" id="ARBA00037589"/>
    </source>
</evidence>
<evidence type="ECO:0000256" key="3">
    <source>
        <dbReference type="ARBA" id="ARBA00013109"/>
    </source>
</evidence>
<dbReference type="EC" id="4.2.1.75" evidence="3 9"/>
<evidence type="ECO:0000256" key="7">
    <source>
        <dbReference type="ARBA" id="ARBA00040167"/>
    </source>
</evidence>
<dbReference type="UniPathway" id="UPA00251">
    <property type="reaction ID" value="UER00320"/>
</dbReference>
<evidence type="ECO:0000256" key="9">
    <source>
        <dbReference type="RuleBase" id="RU366031"/>
    </source>
</evidence>
<gene>
    <name evidence="11" type="ORF">N177_3712</name>
</gene>
<dbReference type="PANTHER" id="PTHR38042">
    <property type="entry name" value="UROPORPHYRINOGEN-III SYNTHASE, CHLOROPLASTIC"/>
    <property type="match status" value="1"/>
</dbReference>
<proteinExistence type="inferred from homology"/>
<name>V4R8S0_9HYPH</name>
<evidence type="ECO:0000256" key="1">
    <source>
        <dbReference type="ARBA" id="ARBA00004772"/>
    </source>
</evidence>